<dbReference type="OrthoDB" id="5649125at2"/>
<dbReference type="SUPFAM" id="SSF48366">
    <property type="entry name" value="Ras GEF"/>
    <property type="match status" value="1"/>
</dbReference>
<gene>
    <name evidence="4" type="ORF">Ljor_0879</name>
</gene>
<evidence type="ECO:0000313" key="4">
    <source>
        <dbReference type="EMBL" id="KTD16573.1"/>
    </source>
</evidence>
<dbReference type="Gene3D" id="1.10.840.10">
    <property type="entry name" value="Ras guanine-nucleotide exchange factors catalytic domain"/>
    <property type="match status" value="1"/>
</dbReference>
<dbReference type="InterPro" id="IPR023578">
    <property type="entry name" value="Ras_GEF_dom_sf"/>
</dbReference>
<protein>
    <submittedName>
        <fullName evidence="4">RasGEF domain protein</fullName>
    </submittedName>
</protein>
<dbReference type="Pfam" id="PF00617">
    <property type="entry name" value="RasGEF"/>
    <property type="match status" value="1"/>
</dbReference>
<evidence type="ECO:0000256" key="2">
    <source>
        <dbReference type="SAM" id="MobiDB-lite"/>
    </source>
</evidence>
<dbReference type="Proteomes" id="UP000055035">
    <property type="component" value="Unassembled WGS sequence"/>
</dbReference>
<dbReference type="InterPro" id="IPR036964">
    <property type="entry name" value="RASGEF_cat_dom_sf"/>
</dbReference>
<dbReference type="EMBL" id="LNYJ01000011">
    <property type="protein sequence ID" value="KTD16573.1"/>
    <property type="molecule type" value="Genomic_DNA"/>
</dbReference>
<name>A0A0W0V9M8_9GAMM</name>
<sequence length="925" mass="106495">MNKELIQALVFSKHDEKKIIKKLCKWFKSKPSLIDETYVLDRTVFHLLVLKGKFKALKALLDYPEWQRKGLQLDRNGCSLLHYAARYNLESSSSLSVLMGIFPELVNLQNKAGNTALHEAVLAKNLLAIKALLADSEVDRSLQNEAGFTAFMLTADDLELKRPFLYIDLSLLKSLNLRSQKNTVNVGEEFKYLFPLMSSRSSNYSPSASLETSPSTSRLSEPTSSVLSFHPVQNEQNIGQTPIKNQTLWQAVIEAYKTDRNSEHYFHLQKEFNAFCSRFLLADSFDLEHEQDEDTRFAAKQVIHNALNELYPLVDEHYSKSQNEIYSLLKLFIQILINHAPTAEDEAKAFPECLPQSSTDLKLMTELWDLTVCQANLDSSRESQIKTLNEITLGLLSAYPLTRILICIRVMFPHFDFSQKLMGNFIALQALIYSGINLPHLKPLVATHLRLLCKKNVDPEIGLANLGEQLNQLLHKALELSSLCDSNLLYQNYCLLSEKINQPSLRQTNQSFDELVACALKRPRQERRTEVLILAHELRMLTRQFYQDVTIHEFDNCSWLKDSRNERSPHIVQFTAYFNKLSSYFTEKLLSQTADNMQNALQFLLDLAQALCPLGEETYPDLNHLMLIYSVLNNINISRMTRYFEELPTKDKKIIAEIDQILSQEKNKKYLRYVYNKHRTALPFLGSLLTDISFAHEGNDNSLIRKETVGSILKKILELKVLLNFEVIHFESNLPEYLAAYLAPSEEELYYCSLQHQPKISDVIDFDQLADNLESFLERLNNNYLSHNLLPPSIFEKKSYTPGHFLDALINYLHHQSKKNPSNFPARHQEDLQRVMHKIIQVNNEFYYPKNLSNKLNPIFYEFKLGQLHSEDAFTIPTDAEPSAKKETKRHRRSKSLLTANSIFKPEQTDIREGAKDLAPNNAAK</sequence>
<keyword evidence="1" id="KW-0344">Guanine-nucleotide releasing factor</keyword>
<dbReference type="Gene3D" id="1.25.40.20">
    <property type="entry name" value="Ankyrin repeat-containing domain"/>
    <property type="match status" value="1"/>
</dbReference>
<organism evidence="4 5">
    <name type="scientific">Legionella jordanis</name>
    <dbReference type="NCBI Taxonomy" id="456"/>
    <lineage>
        <taxon>Bacteria</taxon>
        <taxon>Pseudomonadati</taxon>
        <taxon>Pseudomonadota</taxon>
        <taxon>Gammaproteobacteria</taxon>
        <taxon>Legionellales</taxon>
        <taxon>Legionellaceae</taxon>
        <taxon>Legionella</taxon>
    </lineage>
</organism>
<dbReference type="PANTHER" id="PTHR23113">
    <property type="entry name" value="GUANINE NUCLEOTIDE EXCHANGE FACTOR"/>
    <property type="match status" value="1"/>
</dbReference>
<keyword evidence="5" id="KW-1185">Reference proteome</keyword>
<dbReference type="STRING" id="456.Ljor_0879"/>
<dbReference type="InterPro" id="IPR008937">
    <property type="entry name" value="Ras-like_GEF"/>
</dbReference>
<comment type="caution">
    <text evidence="4">The sequence shown here is derived from an EMBL/GenBank/DDBJ whole genome shotgun (WGS) entry which is preliminary data.</text>
</comment>
<dbReference type="AlphaFoldDB" id="A0A0W0V9M8"/>
<dbReference type="InterPro" id="IPR002110">
    <property type="entry name" value="Ankyrin_rpt"/>
</dbReference>
<feature type="region of interest" description="Disordered" evidence="2">
    <location>
        <begin position="879"/>
        <end position="925"/>
    </location>
</feature>
<dbReference type="SMART" id="SM00147">
    <property type="entry name" value="RasGEF"/>
    <property type="match status" value="1"/>
</dbReference>
<feature type="domain" description="Ras-GEF" evidence="3">
    <location>
        <begin position="530"/>
        <end position="759"/>
    </location>
</feature>
<dbReference type="PANTHER" id="PTHR23113:SF99">
    <property type="entry name" value="RASGEF DOMAIN-CONTAINING PROTEIN"/>
    <property type="match status" value="1"/>
</dbReference>
<feature type="compositionally biased region" description="Basic and acidic residues" evidence="2">
    <location>
        <begin position="907"/>
        <end position="916"/>
    </location>
</feature>
<evidence type="ECO:0000313" key="5">
    <source>
        <dbReference type="Proteomes" id="UP000055035"/>
    </source>
</evidence>
<dbReference type="RefSeq" id="WP_058470415.1">
    <property type="nucleotide sequence ID" value="NZ_CAAAIC010000002.1"/>
</dbReference>
<dbReference type="InterPro" id="IPR036770">
    <property type="entry name" value="Ankyrin_rpt-contain_sf"/>
</dbReference>
<dbReference type="SUPFAM" id="SSF48403">
    <property type="entry name" value="Ankyrin repeat"/>
    <property type="match status" value="1"/>
</dbReference>
<proteinExistence type="predicted"/>
<dbReference type="GO" id="GO:0005085">
    <property type="term" value="F:guanyl-nucleotide exchange factor activity"/>
    <property type="evidence" value="ECO:0007669"/>
    <property type="project" value="UniProtKB-KW"/>
</dbReference>
<dbReference type="GO" id="GO:0007264">
    <property type="term" value="P:small GTPase-mediated signal transduction"/>
    <property type="evidence" value="ECO:0007669"/>
    <property type="project" value="InterPro"/>
</dbReference>
<evidence type="ECO:0000259" key="3">
    <source>
        <dbReference type="PROSITE" id="PS50009"/>
    </source>
</evidence>
<dbReference type="PATRIC" id="fig|456.5.peg.934"/>
<dbReference type="InterPro" id="IPR001895">
    <property type="entry name" value="RASGEF_cat_dom"/>
</dbReference>
<dbReference type="SMART" id="SM00248">
    <property type="entry name" value="ANK"/>
    <property type="match status" value="3"/>
</dbReference>
<dbReference type="PROSITE" id="PS50009">
    <property type="entry name" value="RASGEF_CAT"/>
    <property type="match status" value="1"/>
</dbReference>
<evidence type="ECO:0000256" key="1">
    <source>
        <dbReference type="ARBA" id="ARBA00022658"/>
    </source>
</evidence>
<accession>A0A0W0V9M8</accession>
<reference evidence="4 5" key="1">
    <citation type="submission" date="2015-11" db="EMBL/GenBank/DDBJ databases">
        <title>Genomic analysis of 38 Legionella species identifies large and diverse effector repertoires.</title>
        <authorList>
            <person name="Burstein D."/>
            <person name="Amaro F."/>
            <person name="Zusman T."/>
            <person name="Lifshitz Z."/>
            <person name="Cohen O."/>
            <person name="Gilbert J.A."/>
            <person name="Pupko T."/>
            <person name="Shuman H.A."/>
            <person name="Segal G."/>
        </authorList>
    </citation>
    <scope>NUCLEOTIDE SEQUENCE [LARGE SCALE GENOMIC DNA]</scope>
    <source>
        <strain evidence="4 5">BL-540</strain>
    </source>
</reference>